<evidence type="ECO:0000259" key="4">
    <source>
        <dbReference type="Pfam" id="PF18325"/>
    </source>
</evidence>
<dbReference type="Gene3D" id="3.40.50.720">
    <property type="entry name" value="NAD(P)-binding Rossmann-like Domain"/>
    <property type="match status" value="1"/>
</dbReference>
<dbReference type="AlphaFoldDB" id="A0A2K3QEH1"/>
<proteinExistence type="predicted"/>
<evidence type="ECO:0000256" key="1">
    <source>
        <dbReference type="ARBA" id="ARBA00022679"/>
    </source>
</evidence>
<protein>
    <submittedName>
        <fullName evidence="5">Fatty acid synthase subunit alpha</fullName>
    </submittedName>
</protein>
<reference evidence="5 6" key="1">
    <citation type="submission" date="2017-08" db="EMBL/GenBank/DDBJ databases">
        <title>Harnessing the power of phylogenomics to disentangle the directionality and signatures of interkingdom host jumping in the parasitic fungal genus Tolypocladium.</title>
        <authorList>
            <person name="Quandt C.A."/>
            <person name="Patterson W."/>
            <person name="Spatafora J.W."/>
        </authorList>
    </citation>
    <scope>NUCLEOTIDE SEQUENCE [LARGE SCALE GENOMIC DNA]</scope>
    <source>
        <strain evidence="5 6">CBS 113982</strain>
    </source>
</reference>
<dbReference type="InterPro" id="IPR050830">
    <property type="entry name" value="Fungal_FAS"/>
</dbReference>
<comment type="caution">
    <text evidence="5">The sequence shown here is derived from an EMBL/GenBank/DDBJ whole genome shotgun (WGS) entry which is preliminary data.</text>
</comment>
<dbReference type="OrthoDB" id="5429456at2759"/>
<organism evidence="5 6">
    <name type="scientific">Tolypocladium capitatum</name>
    <dbReference type="NCBI Taxonomy" id="45235"/>
    <lineage>
        <taxon>Eukaryota</taxon>
        <taxon>Fungi</taxon>
        <taxon>Dikarya</taxon>
        <taxon>Ascomycota</taxon>
        <taxon>Pezizomycotina</taxon>
        <taxon>Sordariomycetes</taxon>
        <taxon>Hypocreomycetidae</taxon>
        <taxon>Hypocreales</taxon>
        <taxon>Ophiocordycipitaceae</taxon>
        <taxon>Tolypocladium</taxon>
    </lineage>
</organism>
<dbReference type="SUPFAM" id="SSF52151">
    <property type="entry name" value="FabD/lysophospholipase-like"/>
    <property type="match status" value="1"/>
</dbReference>
<dbReference type="STRING" id="45235.A0A2K3QEH1"/>
<evidence type="ECO:0000313" key="6">
    <source>
        <dbReference type="Proteomes" id="UP000236621"/>
    </source>
</evidence>
<dbReference type="PANTHER" id="PTHR10982">
    <property type="entry name" value="MALONYL COA-ACYL CARRIER PROTEIN TRANSACYLASE"/>
    <property type="match status" value="1"/>
</dbReference>
<dbReference type="EMBL" id="NRSZ01000644">
    <property type="protein sequence ID" value="PNY25922.1"/>
    <property type="molecule type" value="Genomic_DNA"/>
</dbReference>
<dbReference type="GO" id="GO:0008897">
    <property type="term" value="F:holo-[acyl-carrier-protein] synthase activity"/>
    <property type="evidence" value="ECO:0007669"/>
    <property type="project" value="InterPro"/>
</dbReference>
<dbReference type="Pfam" id="PF18314">
    <property type="entry name" value="FAS_I_H"/>
    <property type="match status" value="1"/>
</dbReference>
<dbReference type="Gene3D" id="3.90.25.70">
    <property type="match status" value="1"/>
</dbReference>
<sequence>MTAITAEQQSEREHEVTYELLLTLLEYGPQNHVSKTRSWADITSDRHQFSSPVQWIATQDSLLDARHVQRYVEIGPSGTLSSMLQQTLEQKPGPASGHGGPKCLTFADELEEVRRTTEGESESTDPATASDEPDARPTPAAPEPTPVAAPIVGAKTRRCLELEDAPATASEALLAIVASGLRTAKASVDTSHSIKFLAKGRSALQNEIVGNLTAEFRQLPDAVEEIALVELGRELQRTFGGKLGPHLNEWLANKVSAKLGPSMTVSKLRARLRESFGLKEGRQDSFFLGADFDSIGSRLTDDQESWQMVHGWAESYMQARGLEHVVGPAGEEAAAAAALPGAAPETTSPQLARFGRELADLMAKHFQPGGDESNQAEAGRQTRQQADGLLEQSNMKQLVDELGPEFVAGVRPCFRPEMVYRYQSSWNWAVQDLYVTLSAVVAKARAGSEPEPREWLQAECERLRGRATDRMRRCARYLLAKWERMPEAEGAGSCLALLHGLLQDGGAVPRAVVADNGGIVYEETPPAERRAAQWPVRLCTMEPGGAWETDAELTSLFHAAARRH</sequence>
<feature type="domain" description="Fatty acid synthase type I helical" evidence="3">
    <location>
        <begin position="354"/>
        <end position="485"/>
    </location>
</feature>
<accession>A0A2K3QEH1</accession>
<dbReference type="Pfam" id="PF18325">
    <property type="entry name" value="Fas_alpha_ACP"/>
    <property type="match status" value="1"/>
</dbReference>
<feature type="region of interest" description="Disordered" evidence="2">
    <location>
        <begin position="113"/>
        <end position="150"/>
    </location>
</feature>
<dbReference type="PANTHER" id="PTHR10982:SF21">
    <property type="entry name" value="FATTY ACID SYNTHASE SUBUNIT BETA"/>
    <property type="match status" value="1"/>
</dbReference>
<feature type="domain" description="Fatty acid synthase subunit alpha acyl carrier" evidence="4">
    <location>
        <begin position="163"/>
        <end position="322"/>
    </location>
</feature>
<gene>
    <name evidence="5" type="ORF">TCAP_04141</name>
</gene>
<evidence type="ECO:0000256" key="2">
    <source>
        <dbReference type="SAM" id="MobiDB-lite"/>
    </source>
</evidence>
<dbReference type="Proteomes" id="UP000236621">
    <property type="component" value="Unassembled WGS sequence"/>
</dbReference>
<evidence type="ECO:0000259" key="3">
    <source>
        <dbReference type="Pfam" id="PF18314"/>
    </source>
</evidence>
<dbReference type="InterPro" id="IPR040899">
    <property type="entry name" value="Fas_alpha_ACP"/>
</dbReference>
<keyword evidence="1" id="KW-0808">Transferase</keyword>
<keyword evidence="6" id="KW-1185">Reference proteome</keyword>
<feature type="non-terminal residue" evidence="5">
    <location>
        <position position="564"/>
    </location>
</feature>
<dbReference type="InterPro" id="IPR041550">
    <property type="entry name" value="FASI_helical"/>
</dbReference>
<dbReference type="InterPro" id="IPR016035">
    <property type="entry name" value="Acyl_Trfase/lysoPLipase"/>
</dbReference>
<evidence type="ECO:0000313" key="5">
    <source>
        <dbReference type="EMBL" id="PNY25922.1"/>
    </source>
</evidence>
<name>A0A2K3QEH1_9HYPO</name>